<sequence length="198" mass="22897">MRLLAFLILLCSCNRLQRSTSESISAPNDTIPSITKIQNLPVSDTTISEPRFLSSARNKQLLLKFYGFFEKKSISISDFEEVFGSFLVEEEELFFTKCLMTNSEKSCNSEFDNCIINRNECQSLLFEEIRKYDAELLMGKDYDYVKINYLDKIDDANDSVTIGNVKFLFSKSEDLKAQIISQIKIGDKPLFELIREEW</sequence>
<dbReference type="EMBL" id="JBHSCL010000007">
    <property type="protein sequence ID" value="MFC4221163.1"/>
    <property type="molecule type" value="Genomic_DNA"/>
</dbReference>
<keyword evidence="2" id="KW-1185">Reference proteome</keyword>
<evidence type="ECO:0008006" key="3">
    <source>
        <dbReference type="Google" id="ProtNLM"/>
    </source>
</evidence>
<reference evidence="2" key="1">
    <citation type="journal article" date="2019" name="Int. J. Syst. Evol. Microbiol.">
        <title>The Global Catalogue of Microorganisms (GCM) 10K type strain sequencing project: providing services to taxonomists for standard genome sequencing and annotation.</title>
        <authorList>
            <consortium name="The Broad Institute Genomics Platform"/>
            <consortium name="The Broad Institute Genome Sequencing Center for Infectious Disease"/>
            <person name="Wu L."/>
            <person name="Ma J."/>
        </authorList>
    </citation>
    <scope>NUCLEOTIDE SEQUENCE [LARGE SCALE GENOMIC DNA]</scope>
    <source>
        <strain evidence="2">CGMCC 1.15774</strain>
    </source>
</reference>
<proteinExistence type="predicted"/>
<gene>
    <name evidence="1" type="ORF">ACFOWS_13505</name>
</gene>
<name>A0ABV8PM01_9FLAO</name>
<organism evidence="1 2">
    <name type="scientific">Flagellimonas marina</name>
    <dbReference type="NCBI Taxonomy" id="1775168"/>
    <lineage>
        <taxon>Bacteria</taxon>
        <taxon>Pseudomonadati</taxon>
        <taxon>Bacteroidota</taxon>
        <taxon>Flavobacteriia</taxon>
        <taxon>Flavobacteriales</taxon>
        <taxon>Flavobacteriaceae</taxon>
        <taxon>Flagellimonas</taxon>
    </lineage>
</organism>
<comment type="caution">
    <text evidence="1">The sequence shown here is derived from an EMBL/GenBank/DDBJ whole genome shotgun (WGS) entry which is preliminary data.</text>
</comment>
<accession>A0ABV8PM01</accession>
<evidence type="ECO:0000313" key="2">
    <source>
        <dbReference type="Proteomes" id="UP001595841"/>
    </source>
</evidence>
<dbReference type="RefSeq" id="WP_379765405.1">
    <property type="nucleotide sequence ID" value="NZ_JBHSCL010000007.1"/>
</dbReference>
<dbReference type="Proteomes" id="UP001595841">
    <property type="component" value="Unassembled WGS sequence"/>
</dbReference>
<evidence type="ECO:0000313" key="1">
    <source>
        <dbReference type="EMBL" id="MFC4221163.1"/>
    </source>
</evidence>
<protein>
    <recommendedName>
        <fullName evidence="3">Lipoprotein</fullName>
    </recommendedName>
</protein>